<comment type="caution">
    <text evidence="1">The sequence shown here is derived from an EMBL/GenBank/DDBJ whole genome shotgun (WGS) entry which is preliminary data.</text>
</comment>
<name>A0A502G6G3_9PROT</name>
<evidence type="ECO:0000313" key="2">
    <source>
        <dbReference type="Proteomes" id="UP000317078"/>
    </source>
</evidence>
<organism evidence="1 2">
    <name type="scientific">Muricoccus nepalensis</name>
    <dbReference type="NCBI Taxonomy" id="1854500"/>
    <lineage>
        <taxon>Bacteria</taxon>
        <taxon>Pseudomonadati</taxon>
        <taxon>Pseudomonadota</taxon>
        <taxon>Alphaproteobacteria</taxon>
        <taxon>Acetobacterales</taxon>
        <taxon>Roseomonadaceae</taxon>
        <taxon>Muricoccus</taxon>
    </lineage>
</organism>
<evidence type="ECO:0000313" key="1">
    <source>
        <dbReference type="EMBL" id="TPG57438.1"/>
    </source>
</evidence>
<reference evidence="1 2" key="1">
    <citation type="journal article" date="2019" name="Environ. Microbiol.">
        <title>Species interactions and distinct microbial communities in high Arctic permafrost affected cryosols are associated with the CH4 and CO2 gas fluxes.</title>
        <authorList>
            <person name="Altshuler I."/>
            <person name="Hamel J."/>
            <person name="Turney S."/>
            <person name="Magnuson E."/>
            <person name="Levesque R."/>
            <person name="Greer C."/>
            <person name="Whyte L.G."/>
        </authorList>
    </citation>
    <scope>NUCLEOTIDE SEQUENCE [LARGE SCALE GENOMIC DNA]</scope>
    <source>
        <strain evidence="1 2">S9.3B</strain>
    </source>
</reference>
<dbReference type="AlphaFoldDB" id="A0A502G6G3"/>
<gene>
    <name evidence="1" type="ORF">EAH89_10930</name>
</gene>
<proteinExistence type="predicted"/>
<accession>A0A502G6G3</accession>
<protein>
    <submittedName>
        <fullName evidence="1">Uncharacterized protein</fullName>
    </submittedName>
</protein>
<sequence length="78" mass="8910">MESLPTLLRIIADLEQIRETLSVALWETSDYPVMLAVYKHIVDQFDAKHVQAARLTAEPMRPIITTSMFVGNTSIREH</sequence>
<keyword evidence="2" id="KW-1185">Reference proteome</keyword>
<dbReference type="EMBL" id="RCZP01000008">
    <property type="protein sequence ID" value="TPG57438.1"/>
    <property type="molecule type" value="Genomic_DNA"/>
</dbReference>
<dbReference type="Proteomes" id="UP000317078">
    <property type="component" value="Unassembled WGS sequence"/>
</dbReference>